<feature type="transmembrane region" description="Helical" evidence="2">
    <location>
        <begin position="20"/>
        <end position="42"/>
    </location>
</feature>
<keyword evidence="2" id="KW-0472">Membrane</keyword>
<dbReference type="RefSeq" id="WP_152756805.1">
    <property type="nucleotide sequence ID" value="NZ_WHLY01000002.1"/>
</dbReference>
<dbReference type="AlphaFoldDB" id="A0A7C9FQV3"/>
<protein>
    <submittedName>
        <fullName evidence="3">Uncharacterized protein</fullName>
    </submittedName>
</protein>
<proteinExistence type="predicted"/>
<evidence type="ECO:0000256" key="1">
    <source>
        <dbReference type="SAM" id="MobiDB-lite"/>
    </source>
</evidence>
<dbReference type="Proteomes" id="UP000479293">
    <property type="component" value="Unassembled WGS sequence"/>
</dbReference>
<evidence type="ECO:0000313" key="4">
    <source>
        <dbReference type="Proteomes" id="UP000479293"/>
    </source>
</evidence>
<organism evidence="3 4">
    <name type="scientific">Salmonirosea aquatica</name>
    <dbReference type="NCBI Taxonomy" id="2654236"/>
    <lineage>
        <taxon>Bacteria</taxon>
        <taxon>Pseudomonadati</taxon>
        <taxon>Bacteroidota</taxon>
        <taxon>Cytophagia</taxon>
        <taxon>Cytophagales</taxon>
        <taxon>Spirosomataceae</taxon>
        <taxon>Salmonirosea</taxon>
    </lineage>
</organism>
<feature type="region of interest" description="Disordered" evidence="1">
    <location>
        <begin position="52"/>
        <end position="76"/>
    </location>
</feature>
<keyword evidence="4" id="KW-1185">Reference proteome</keyword>
<keyword evidence="2" id="KW-0812">Transmembrane</keyword>
<comment type="caution">
    <text evidence="3">The sequence shown here is derived from an EMBL/GenBank/DDBJ whole genome shotgun (WGS) entry which is preliminary data.</text>
</comment>
<accession>A0A7C9FQV3</accession>
<gene>
    <name evidence="3" type="ORF">GBK04_03280</name>
</gene>
<sequence length="331" mass="38860">MLLFDLVFKSGEFYGDEGSFIQDFIIAVVGAGIGAYVTFRVFRETLKADREKENRARAEEKEKEARQRGEEKEKELKAKNDLENERLIYLHYLVRSSIWFTEDYINNLNQFNRDFEKNRSKIPSLLKTPPNNLERVTNSIDRELHFHAYKNHIPGHGILRFYSSLDYIEGVRLVIDRSIRKANKLEIKNKDEFRDNIEKLKLLNIKYLEESELQEFSFDDVFDMVEQIMSDLTNILKANNSDHQAIINKVATPIIDLYLNVEKKGLSNNIREMFNVACKLKKTNILLESVSNKIAINLKQYSEDLTIQLINLKNEFQALDNYCNRKFPDQS</sequence>
<dbReference type="EMBL" id="WHLY01000002">
    <property type="protein sequence ID" value="MPR32392.1"/>
    <property type="molecule type" value="Genomic_DNA"/>
</dbReference>
<reference evidence="3 4" key="1">
    <citation type="submission" date="2019-10" db="EMBL/GenBank/DDBJ databases">
        <title>Draft Genome Sequence of Cytophagaceae sp. SJW1-29.</title>
        <authorList>
            <person name="Choi A."/>
        </authorList>
    </citation>
    <scope>NUCLEOTIDE SEQUENCE [LARGE SCALE GENOMIC DNA]</scope>
    <source>
        <strain evidence="3 4">SJW1-29</strain>
    </source>
</reference>
<evidence type="ECO:0000313" key="3">
    <source>
        <dbReference type="EMBL" id="MPR32392.1"/>
    </source>
</evidence>
<evidence type="ECO:0000256" key="2">
    <source>
        <dbReference type="SAM" id="Phobius"/>
    </source>
</evidence>
<keyword evidence="2" id="KW-1133">Transmembrane helix</keyword>
<name>A0A7C9FQV3_9BACT</name>